<keyword evidence="2" id="KW-0472">Membrane</keyword>
<accession>A0A1E3PIM4</accession>
<evidence type="ECO:0000259" key="3">
    <source>
        <dbReference type="Pfam" id="PF09463"/>
    </source>
</evidence>
<evidence type="ECO:0000256" key="2">
    <source>
        <dbReference type="SAM" id="Phobius"/>
    </source>
</evidence>
<keyword evidence="2" id="KW-1133">Transmembrane helix</keyword>
<sequence length="449" mass="49926">MSAASTSSVNSTNQSSCMECKVIGDCPACEPSQLCLLSSRTCDSCPQYYCASMDNTSFYNSFANSNTTEISSQYNTSNSNTTSDGQILPVNHSNRALMAGLAGGIASGITLLGVSILILVSWRYRLKARPKDKTYSIGSHNIDHADSVRLSFSDGDDFNSIHENQTRVFETSVITEDITERTNYYKKENLVEISSTRPTVSTWTMVETERMSTTHNPESTETLASTSLNNIWSSKLESNSDLNPWSKDNSTLTSNAASINQNTSGTVTRSSSANSKRSNMIPIAYLPEILTRQPVLDFGSPSEYQDQSWPIISQEFTTHTMPFRTAARSLHDSQYSEDITDNNIPGLDLSELMIEEFNRSKTISKFIINDVGNQAFISDFDAGHSPGYYDEFDETDDDQVDEADPDLDNYEPPLHDFNDDEIVEYGIEVDLLIESMGAEDFLEDKEYET</sequence>
<dbReference type="AlphaFoldDB" id="A0A1E3PIM4"/>
<reference evidence="4 5" key="1">
    <citation type="journal article" date="2016" name="Proc. Natl. Acad. Sci. U.S.A.">
        <title>Comparative genomics of biotechnologically important yeasts.</title>
        <authorList>
            <person name="Riley R."/>
            <person name="Haridas S."/>
            <person name="Wolfe K.H."/>
            <person name="Lopes M.R."/>
            <person name="Hittinger C.T."/>
            <person name="Goeker M."/>
            <person name="Salamov A.A."/>
            <person name="Wisecaver J.H."/>
            <person name="Long T.M."/>
            <person name="Calvey C.H."/>
            <person name="Aerts A.L."/>
            <person name="Barry K.W."/>
            <person name="Choi C."/>
            <person name="Clum A."/>
            <person name="Coughlan A.Y."/>
            <person name="Deshpande S."/>
            <person name="Douglass A.P."/>
            <person name="Hanson S.J."/>
            <person name="Klenk H.-P."/>
            <person name="LaButti K.M."/>
            <person name="Lapidus A."/>
            <person name="Lindquist E.A."/>
            <person name="Lipzen A.M."/>
            <person name="Meier-Kolthoff J.P."/>
            <person name="Ohm R.A."/>
            <person name="Otillar R.P."/>
            <person name="Pangilinan J.L."/>
            <person name="Peng Y."/>
            <person name="Rokas A."/>
            <person name="Rosa C.A."/>
            <person name="Scheuner C."/>
            <person name="Sibirny A.A."/>
            <person name="Slot J.C."/>
            <person name="Stielow J.B."/>
            <person name="Sun H."/>
            <person name="Kurtzman C.P."/>
            <person name="Blackwell M."/>
            <person name="Grigoriev I.V."/>
            <person name="Jeffries T.W."/>
        </authorList>
    </citation>
    <scope>NUCLEOTIDE SEQUENCE [LARGE SCALE GENOMIC DNA]</scope>
    <source>
        <strain evidence="4 5">DSM 6958</strain>
    </source>
</reference>
<evidence type="ECO:0000313" key="5">
    <source>
        <dbReference type="Proteomes" id="UP000095009"/>
    </source>
</evidence>
<keyword evidence="2" id="KW-0812">Transmembrane</keyword>
<feature type="domain" description="Membrane anchor Opy2 N-terminal" evidence="3">
    <location>
        <begin position="17"/>
        <end position="50"/>
    </location>
</feature>
<dbReference type="Pfam" id="PF09463">
    <property type="entry name" value="Opy2"/>
    <property type="match status" value="1"/>
</dbReference>
<organism evidence="4 5">
    <name type="scientific">Nadsonia fulvescens var. elongata DSM 6958</name>
    <dbReference type="NCBI Taxonomy" id="857566"/>
    <lineage>
        <taxon>Eukaryota</taxon>
        <taxon>Fungi</taxon>
        <taxon>Dikarya</taxon>
        <taxon>Ascomycota</taxon>
        <taxon>Saccharomycotina</taxon>
        <taxon>Dipodascomycetes</taxon>
        <taxon>Dipodascales</taxon>
        <taxon>Dipodascales incertae sedis</taxon>
        <taxon>Nadsonia</taxon>
    </lineage>
</organism>
<dbReference type="Proteomes" id="UP000095009">
    <property type="component" value="Unassembled WGS sequence"/>
</dbReference>
<dbReference type="InterPro" id="IPR018571">
    <property type="entry name" value="Membrane_anchor_Opy2_N"/>
</dbReference>
<protein>
    <recommendedName>
        <fullName evidence="3">Membrane anchor Opy2 N-terminal domain-containing protein</fullName>
    </recommendedName>
</protein>
<dbReference type="EMBL" id="KV454410">
    <property type="protein sequence ID" value="ODQ65269.1"/>
    <property type="molecule type" value="Genomic_DNA"/>
</dbReference>
<keyword evidence="5" id="KW-1185">Reference proteome</keyword>
<evidence type="ECO:0000313" key="4">
    <source>
        <dbReference type="EMBL" id="ODQ65269.1"/>
    </source>
</evidence>
<dbReference type="OrthoDB" id="2402916at2759"/>
<name>A0A1E3PIM4_9ASCO</name>
<evidence type="ECO:0000256" key="1">
    <source>
        <dbReference type="SAM" id="MobiDB-lite"/>
    </source>
</evidence>
<proteinExistence type="predicted"/>
<feature type="region of interest" description="Disordered" evidence="1">
    <location>
        <begin position="238"/>
        <end position="274"/>
    </location>
</feature>
<feature type="transmembrane region" description="Helical" evidence="2">
    <location>
        <begin position="96"/>
        <end position="122"/>
    </location>
</feature>
<dbReference type="STRING" id="857566.A0A1E3PIM4"/>
<gene>
    <name evidence="4" type="ORF">NADFUDRAFT_46984</name>
</gene>